<keyword evidence="5" id="KW-0378">Hydrolase</keyword>
<dbReference type="GO" id="GO:0016787">
    <property type="term" value="F:hydrolase activity"/>
    <property type="evidence" value="ECO:0007669"/>
    <property type="project" value="UniProtKB-KW"/>
</dbReference>
<accession>A0ABY5TZG9</accession>
<dbReference type="EC" id="3.1.21.-" evidence="5"/>
<sequence length="166" mass="19382">MNKFKKVKIIDIVEFQRGEDLPKYNMRKGKYPVVGSNGIIGYHDSYTTSKPSITIGRSGNVGKPFIYDGRSWSHNTTLFIKKFKNIEPYYIYYLLKTLRLEQYSSGSAVPTLNRNHIHEKEVVIAMDLEYQKKISNFLKTIDYKIKINNKINDNLVVNHLFQLVRS</sequence>
<dbReference type="InterPro" id="IPR052021">
    <property type="entry name" value="Type-I_RS_S_subunit"/>
</dbReference>
<evidence type="ECO:0000259" key="4">
    <source>
        <dbReference type="Pfam" id="PF01420"/>
    </source>
</evidence>
<dbReference type="Proteomes" id="UP001058364">
    <property type="component" value="Chromosome"/>
</dbReference>
<dbReference type="InterPro" id="IPR044946">
    <property type="entry name" value="Restrct_endonuc_typeI_TRD_sf"/>
</dbReference>
<dbReference type="GO" id="GO:0004519">
    <property type="term" value="F:endonuclease activity"/>
    <property type="evidence" value="ECO:0007669"/>
    <property type="project" value="UniProtKB-KW"/>
</dbReference>
<evidence type="ECO:0000313" key="6">
    <source>
        <dbReference type="Proteomes" id="UP001058364"/>
    </source>
</evidence>
<dbReference type="InterPro" id="IPR000055">
    <property type="entry name" value="Restrct_endonuc_typeI_TRD"/>
</dbReference>
<dbReference type="RefSeq" id="WP_036450078.1">
    <property type="nucleotide sequence ID" value="NZ_CP103423.1"/>
</dbReference>
<evidence type="ECO:0000256" key="1">
    <source>
        <dbReference type="ARBA" id="ARBA00010923"/>
    </source>
</evidence>
<evidence type="ECO:0000256" key="3">
    <source>
        <dbReference type="ARBA" id="ARBA00023125"/>
    </source>
</evidence>
<dbReference type="EMBL" id="CP103423">
    <property type="protein sequence ID" value="UWD34434.1"/>
    <property type="molecule type" value="Genomic_DNA"/>
</dbReference>
<feature type="domain" description="Type I restriction modification DNA specificity" evidence="4">
    <location>
        <begin position="2"/>
        <end position="154"/>
    </location>
</feature>
<keyword evidence="6" id="KW-1185">Reference proteome</keyword>
<evidence type="ECO:0000256" key="2">
    <source>
        <dbReference type="ARBA" id="ARBA00022747"/>
    </source>
</evidence>
<keyword evidence="5" id="KW-0540">Nuclease</keyword>
<proteinExistence type="inferred from homology"/>
<protein>
    <submittedName>
        <fullName evidence="5">Restriction endonuclease subunit S</fullName>
        <ecNumber evidence="5">3.1.21.-</ecNumber>
    </submittedName>
</protein>
<keyword evidence="3" id="KW-0238">DNA-binding</keyword>
<evidence type="ECO:0000313" key="5">
    <source>
        <dbReference type="EMBL" id="UWD34434.1"/>
    </source>
</evidence>
<dbReference type="Gene3D" id="3.90.220.20">
    <property type="entry name" value="DNA methylase specificity domains"/>
    <property type="match status" value="1"/>
</dbReference>
<keyword evidence="2" id="KW-0680">Restriction system</keyword>
<dbReference type="CDD" id="cd17267">
    <property type="entry name" value="RMtype1_S_EcoAO83I-TRD1-CR1_like"/>
    <property type="match status" value="1"/>
</dbReference>
<gene>
    <name evidence="5" type="ORF">NX772_01225</name>
</gene>
<dbReference type="PANTHER" id="PTHR30408:SF12">
    <property type="entry name" value="TYPE I RESTRICTION ENZYME MJAVIII SPECIFICITY SUBUNIT"/>
    <property type="match status" value="1"/>
</dbReference>
<keyword evidence="5" id="KW-0255">Endonuclease</keyword>
<dbReference type="SUPFAM" id="SSF116734">
    <property type="entry name" value="DNA methylase specificity domain"/>
    <property type="match status" value="1"/>
</dbReference>
<name>A0ABY5TZG9_9BACT</name>
<comment type="similarity">
    <text evidence="1">Belongs to the type-I restriction system S methylase family.</text>
</comment>
<organism evidence="5 6">
    <name type="scientific">Mesomycoplasma molare</name>
    <dbReference type="NCBI Taxonomy" id="171288"/>
    <lineage>
        <taxon>Bacteria</taxon>
        <taxon>Bacillati</taxon>
        <taxon>Mycoplasmatota</taxon>
        <taxon>Mycoplasmoidales</taxon>
        <taxon>Metamycoplasmataceae</taxon>
        <taxon>Mesomycoplasma</taxon>
    </lineage>
</organism>
<dbReference type="PANTHER" id="PTHR30408">
    <property type="entry name" value="TYPE-1 RESTRICTION ENZYME ECOKI SPECIFICITY PROTEIN"/>
    <property type="match status" value="1"/>
</dbReference>
<reference evidence="5" key="1">
    <citation type="submission" date="2022-08" db="EMBL/GenBank/DDBJ databases">
        <title>Complete genome sequence of Mycoplasma molare type strain H 542.</title>
        <authorList>
            <person name="Spergser J."/>
        </authorList>
    </citation>
    <scope>NUCLEOTIDE SEQUENCE</scope>
    <source>
        <strain evidence="5">H 542</strain>
    </source>
</reference>
<dbReference type="Pfam" id="PF01420">
    <property type="entry name" value="Methylase_S"/>
    <property type="match status" value="1"/>
</dbReference>